<dbReference type="EMBL" id="ML976616">
    <property type="protein sequence ID" value="KAF1846301.1"/>
    <property type="molecule type" value="Genomic_DNA"/>
</dbReference>
<organism evidence="1 2">
    <name type="scientific">Cucurbitaria berberidis CBS 394.84</name>
    <dbReference type="NCBI Taxonomy" id="1168544"/>
    <lineage>
        <taxon>Eukaryota</taxon>
        <taxon>Fungi</taxon>
        <taxon>Dikarya</taxon>
        <taxon>Ascomycota</taxon>
        <taxon>Pezizomycotina</taxon>
        <taxon>Dothideomycetes</taxon>
        <taxon>Pleosporomycetidae</taxon>
        <taxon>Pleosporales</taxon>
        <taxon>Pleosporineae</taxon>
        <taxon>Cucurbitariaceae</taxon>
        <taxon>Cucurbitaria</taxon>
    </lineage>
</organism>
<protein>
    <submittedName>
        <fullName evidence="1">Uncharacterized protein</fullName>
    </submittedName>
</protein>
<reference evidence="1" key="1">
    <citation type="submission" date="2020-01" db="EMBL/GenBank/DDBJ databases">
        <authorList>
            <consortium name="DOE Joint Genome Institute"/>
            <person name="Haridas S."/>
            <person name="Albert R."/>
            <person name="Binder M."/>
            <person name="Bloem J."/>
            <person name="Labutti K."/>
            <person name="Salamov A."/>
            <person name="Andreopoulos B."/>
            <person name="Baker S.E."/>
            <person name="Barry K."/>
            <person name="Bills G."/>
            <person name="Bluhm B.H."/>
            <person name="Cannon C."/>
            <person name="Castanera R."/>
            <person name="Culley D.E."/>
            <person name="Daum C."/>
            <person name="Ezra D."/>
            <person name="Gonzalez J.B."/>
            <person name="Henrissat B."/>
            <person name="Kuo A."/>
            <person name="Liang C."/>
            <person name="Lipzen A."/>
            <person name="Lutzoni F."/>
            <person name="Magnuson J."/>
            <person name="Mondo S."/>
            <person name="Nolan M."/>
            <person name="Ohm R."/>
            <person name="Pangilinan J."/>
            <person name="Park H.-J."/>
            <person name="Ramirez L."/>
            <person name="Alfaro M."/>
            <person name="Sun H."/>
            <person name="Tritt A."/>
            <person name="Yoshinaga Y."/>
            <person name="Zwiers L.-H."/>
            <person name="Turgeon B.G."/>
            <person name="Goodwin S.B."/>
            <person name="Spatafora J.W."/>
            <person name="Crous P.W."/>
            <person name="Grigoriev I.V."/>
        </authorList>
    </citation>
    <scope>NUCLEOTIDE SEQUENCE</scope>
    <source>
        <strain evidence="1">CBS 394.84</strain>
    </source>
</reference>
<comment type="caution">
    <text evidence="1">The sequence shown here is derived from an EMBL/GenBank/DDBJ whole genome shotgun (WGS) entry which is preliminary data.</text>
</comment>
<evidence type="ECO:0000313" key="2">
    <source>
        <dbReference type="Proteomes" id="UP000800039"/>
    </source>
</evidence>
<dbReference type="GeneID" id="63850754"/>
<proteinExistence type="predicted"/>
<dbReference type="AlphaFoldDB" id="A0A9P4GJ11"/>
<evidence type="ECO:0000313" key="1">
    <source>
        <dbReference type="EMBL" id="KAF1846301.1"/>
    </source>
</evidence>
<keyword evidence="2" id="KW-1185">Reference proteome</keyword>
<name>A0A9P4GJ11_9PLEO</name>
<dbReference type="Proteomes" id="UP000800039">
    <property type="component" value="Unassembled WGS sequence"/>
</dbReference>
<gene>
    <name evidence="1" type="ORF">K460DRAFT_367108</name>
</gene>
<dbReference type="RefSeq" id="XP_040788864.1">
    <property type="nucleotide sequence ID" value="XM_040933503.1"/>
</dbReference>
<sequence>MRICKSTLAAVMTGYFLGLLIVLNHAVHCTALSSSVCSNTIKCIAEADLMQESHIV</sequence>
<accession>A0A9P4GJ11</accession>